<keyword evidence="1" id="KW-0472">Membrane</keyword>
<dbReference type="InterPro" id="IPR025646">
    <property type="entry name" value="DUF4350"/>
</dbReference>
<organism evidence="3 4">
    <name type="scientific">Bacteroides pyogenes F0041</name>
    <dbReference type="NCBI Taxonomy" id="1321819"/>
    <lineage>
        <taxon>Bacteria</taxon>
        <taxon>Pseudomonadati</taxon>
        <taxon>Bacteroidota</taxon>
        <taxon>Bacteroidia</taxon>
        <taxon>Bacteroidales</taxon>
        <taxon>Bacteroidaceae</taxon>
        <taxon>Bacteroides</taxon>
    </lineage>
</organism>
<feature type="transmembrane region" description="Helical" evidence="1">
    <location>
        <begin position="414"/>
        <end position="431"/>
    </location>
</feature>
<dbReference type="Pfam" id="PF14258">
    <property type="entry name" value="DUF4350"/>
    <property type="match status" value="1"/>
</dbReference>
<protein>
    <recommendedName>
        <fullName evidence="2">DUF4350 domain-containing protein</fullName>
    </recommendedName>
</protein>
<dbReference type="AlphaFoldDB" id="U2DN67"/>
<feature type="transmembrane region" description="Helical" evidence="1">
    <location>
        <begin position="6"/>
        <end position="25"/>
    </location>
</feature>
<keyword evidence="1" id="KW-1133">Transmembrane helix</keyword>
<evidence type="ECO:0000313" key="4">
    <source>
        <dbReference type="Proteomes" id="UP000016496"/>
    </source>
</evidence>
<gene>
    <name evidence="3" type="ORF">HMPREF1981_03356</name>
</gene>
<dbReference type="PATRIC" id="fig|1321819.3.peg.3093"/>
<evidence type="ECO:0000313" key="3">
    <source>
        <dbReference type="EMBL" id="ERI81136.1"/>
    </source>
</evidence>
<proteinExistence type="predicted"/>
<evidence type="ECO:0000256" key="1">
    <source>
        <dbReference type="SAM" id="Phobius"/>
    </source>
</evidence>
<keyword evidence="1" id="KW-0812">Transmembrane</keyword>
<dbReference type="OrthoDB" id="1111222at2"/>
<reference evidence="3 4" key="1">
    <citation type="submission" date="2013-08" db="EMBL/GenBank/DDBJ databases">
        <authorList>
            <person name="Weinstock G."/>
            <person name="Sodergren E."/>
            <person name="Wylie T."/>
            <person name="Fulton L."/>
            <person name="Fulton R."/>
            <person name="Fronick C."/>
            <person name="O'Laughlin M."/>
            <person name="Godfrey J."/>
            <person name="Miner T."/>
            <person name="Herter B."/>
            <person name="Appelbaum E."/>
            <person name="Cordes M."/>
            <person name="Lek S."/>
            <person name="Wollam A."/>
            <person name="Pepin K.H."/>
            <person name="Palsikar V.B."/>
            <person name="Mitreva M."/>
            <person name="Wilson R.K."/>
        </authorList>
    </citation>
    <scope>NUCLEOTIDE SEQUENCE [LARGE SCALE GENOMIC DNA]</scope>
    <source>
        <strain evidence="3 4">F0041</strain>
    </source>
</reference>
<comment type="caution">
    <text evidence="3">The sequence shown here is derived from an EMBL/GenBank/DDBJ whole genome shotgun (WGS) entry which is preliminary data.</text>
</comment>
<dbReference type="EMBL" id="AWSV01000173">
    <property type="protein sequence ID" value="ERI81136.1"/>
    <property type="molecule type" value="Genomic_DNA"/>
</dbReference>
<dbReference type="Proteomes" id="UP000016496">
    <property type="component" value="Unassembled WGS sequence"/>
</dbReference>
<sequence length="548" mass="61100">MNGNRWFVGFVLVFIVLVFAFQYRLPKKFVWSPTFSRYDEQPFGCALFDSLLRKSLPRGYDVSRKTFPQLAREDSTQRRGVLLVANNLSFTDTDVKALLEMAERGDKIMLASTSFGRALEDTLRFACGYSRFIPAVLKKMATSSAFAKDTVCWLGDSARYSPQVYLFYPPFCQSFFLRYDSASVQEPLAVKQEGKPIRGGAYDKHATGVPVAADSVTADSITAENVTADSVTADSIIAESVTANHSVRHEGKLHSSDITADSVMANRITAQKAAADRVTANSVTAKKAAADRMTADSMTAENVAADRVTADGITANSAAATDTAARAAIPEKEEVPMPVAFAQPWGKGEIILVSTPLVFTNYGVLDGENVNYIFRLLSQMGDVPVIRLESYLKETAQEQQSPFRYFLSRQPLRWALYLTVAGIVLFMLFTARRRQRAIPVIEEPANRSLEFTQLIGTLYYQRKSHADLVQKKFVYFAEVLRREIQADVEDVAEDERTFGRIALKTGMDAAEIAAFIRELRPVIYGGRDITVEDMKKYIDKMNEIIEHI</sequence>
<feature type="domain" description="DUF4350" evidence="2">
    <location>
        <begin position="38"/>
        <end position="134"/>
    </location>
</feature>
<dbReference type="RefSeq" id="WP_021647163.1">
    <property type="nucleotide sequence ID" value="NZ_KE993166.1"/>
</dbReference>
<evidence type="ECO:0000259" key="2">
    <source>
        <dbReference type="Pfam" id="PF14258"/>
    </source>
</evidence>
<name>U2DN67_9BACE</name>
<dbReference type="HOGENOM" id="CLU_036786_0_0_10"/>
<accession>U2DN67</accession>